<dbReference type="EMBL" id="CP001700">
    <property type="protein sequence ID" value="ACU76315.1"/>
    <property type="molecule type" value="Genomic_DNA"/>
</dbReference>
<organism evidence="1 2">
    <name type="scientific">Catenulispora acidiphila (strain DSM 44928 / JCM 14897 / NBRC 102108 / NRRL B-24433 / ID139908)</name>
    <dbReference type="NCBI Taxonomy" id="479433"/>
    <lineage>
        <taxon>Bacteria</taxon>
        <taxon>Bacillati</taxon>
        <taxon>Actinomycetota</taxon>
        <taxon>Actinomycetes</taxon>
        <taxon>Catenulisporales</taxon>
        <taxon>Catenulisporaceae</taxon>
        <taxon>Catenulispora</taxon>
    </lineage>
</organism>
<dbReference type="KEGG" id="cai:Caci_7490"/>
<dbReference type="Proteomes" id="UP000000851">
    <property type="component" value="Chromosome"/>
</dbReference>
<protein>
    <submittedName>
        <fullName evidence="1">Uncharacterized protein</fullName>
    </submittedName>
</protein>
<name>C7QB24_CATAD</name>
<evidence type="ECO:0000313" key="2">
    <source>
        <dbReference type="Proteomes" id="UP000000851"/>
    </source>
</evidence>
<dbReference type="RefSeq" id="WP_015796040.1">
    <property type="nucleotide sequence ID" value="NC_013131.1"/>
</dbReference>
<proteinExistence type="predicted"/>
<gene>
    <name evidence="1" type="ordered locus">Caci_7490</name>
</gene>
<dbReference type="InParanoid" id="C7QB24"/>
<dbReference type="HOGENOM" id="CLU_1955665_0_0_11"/>
<sequence>MTPAIDAKTPHYMVRLAFRVRSDAASGLGHVGYLFPAAYFSSGEHAERFGMCLWATRHRDVVALHVFPPVSGRSLAPDGWSIAEPVHVDCGSLLRRRVPAIAVAPGGSMWLQEAGASTRLVGDRRTGG</sequence>
<evidence type="ECO:0000313" key="1">
    <source>
        <dbReference type="EMBL" id="ACU76315.1"/>
    </source>
</evidence>
<dbReference type="AlphaFoldDB" id="C7QB24"/>
<dbReference type="OrthoDB" id="9806525at2"/>
<keyword evidence="2" id="KW-1185">Reference proteome</keyword>
<reference evidence="1 2" key="1">
    <citation type="journal article" date="2009" name="Stand. Genomic Sci.">
        <title>Complete genome sequence of Catenulispora acidiphila type strain (ID 139908).</title>
        <authorList>
            <person name="Copeland A."/>
            <person name="Lapidus A."/>
            <person name="Glavina Del Rio T."/>
            <person name="Nolan M."/>
            <person name="Lucas S."/>
            <person name="Chen F."/>
            <person name="Tice H."/>
            <person name="Cheng J.F."/>
            <person name="Bruce D."/>
            <person name="Goodwin L."/>
            <person name="Pitluck S."/>
            <person name="Mikhailova N."/>
            <person name="Pati A."/>
            <person name="Ivanova N."/>
            <person name="Mavromatis K."/>
            <person name="Chen A."/>
            <person name="Palaniappan K."/>
            <person name="Chain P."/>
            <person name="Land M."/>
            <person name="Hauser L."/>
            <person name="Chang Y.J."/>
            <person name="Jeffries C.D."/>
            <person name="Chertkov O."/>
            <person name="Brettin T."/>
            <person name="Detter J.C."/>
            <person name="Han C."/>
            <person name="Ali Z."/>
            <person name="Tindall B.J."/>
            <person name="Goker M."/>
            <person name="Bristow J."/>
            <person name="Eisen J.A."/>
            <person name="Markowitz V."/>
            <person name="Hugenholtz P."/>
            <person name="Kyrpides N.C."/>
            <person name="Klenk H.P."/>
        </authorList>
    </citation>
    <scope>NUCLEOTIDE SEQUENCE [LARGE SCALE GENOMIC DNA]</scope>
    <source>
        <strain evidence="2">DSM 44928 / JCM 14897 / NBRC 102108 / NRRL B-24433 / ID139908</strain>
    </source>
</reference>
<accession>C7QB24</accession>